<evidence type="ECO:0000256" key="2">
    <source>
        <dbReference type="SAM" id="MobiDB-lite"/>
    </source>
</evidence>
<dbReference type="GO" id="GO:0003700">
    <property type="term" value="F:DNA-binding transcription factor activity"/>
    <property type="evidence" value="ECO:0007669"/>
    <property type="project" value="TreeGrafter"/>
</dbReference>
<dbReference type="STRING" id="1732.SAMN02910417_02124"/>
<dbReference type="PANTHER" id="PTHR46797:SF1">
    <property type="entry name" value="METHYLPHOSPHONATE SYNTHASE"/>
    <property type="match status" value="1"/>
</dbReference>
<dbReference type="Pfam" id="PF01381">
    <property type="entry name" value="HTH_3"/>
    <property type="match status" value="1"/>
</dbReference>
<dbReference type="GO" id="GO:0003677">
    <property type="term" value="F:DNA binding"/>
    <property type="evidence" value="ECO:0007669"/>
    <property type="project" value="UniProtKB-KW"/>
</dbReference>
<reference evidence="4 5" key="1">
    <citation type="submission" date="2016-10" db="EMBL/GenBank/DDBJ databases">
        <authorList>
            <person name="de Groot N.N."/>
        </authorList>
    </citation>
    <scope>NUCLEOTIDE SEQUENCE [LARGE SCALE GENOMIC DNA]</scope>
    <source>
        <strain evidence="4 5">DSM 3217</strain>
    </source>
</reference>
<dbReference type="SMART" id="SM00530">
    <property type="entry name" value="HTH_XRE"/>
    <property type="match status" value="1"/>
</dbReference>
<feature type="compositionally biased region" description="Basic and acidic residues" evidence="2">
    <location>
        <begin position="179"/>
        <end position="203"/>
    </location>
</feature>
<keyword evidence="5" id="KW-1185">Reference proteome</keyword>
<gene>
    <name evidence="4" type="ORF">SAMN02910417_02124</name>
</gene>
<dbReference type="InterPro" id="IPR010982">
    <property type="entry name" value="Lambda_DNA-bd_dom_sf"/>
</dbReference>
<protein>
    <submittedName>
        <fullName evidence="4">DNA-binding transcriptional regulator, XRE-family HTH domain</fullName>
    </submittedName>
</protein>
<name>A0A1G6C6X9_EUBOX</name>
<accession>A0A1G6C6X9</accession>
<dbReference type="RefSeq" id="WP_176762377.1">
    <property type="nucleotide sequence ID" value="NZ_FMXR01000016.1"/>
</dbReference>
<evidence type="ECO:0000313" key="4">
    <source>
        <dbReference type="EMBL" id="SDB28558.1"/>
    </source>
</evidence>
<dbReference type="PROSITE" id="PS50943">
    <property type="entry name" value="HTH_CROC1"/>
    <property type="match status" value="1"/>
</dbReference>
<dbReference type="SUPFAM" id="SSF47413">
    <property type="entry name" value="lambda repressor-like DNA-binding domains"/>
    <property type="match status" value="1"/>
</dbReference>
<keyword evidence="1 4" id="KW-0238">DNA-binding</keyword>
<dbReference type="GO" id="GO:0005829">
    <property type="term" value="C:cytosol"/>
    <property type="evidence" value="ECO:0007669"/>
    <property type="project" value="TreeGrafter"/>
</dbReference>
<evidence type="ECO:0000313" key="5">
    <source>
        <dbReference type="Proteomes" id="UP000199228"/>
    </source>
</evidence>
<dbReference type="AlphaFoldDB" id="A0A1G6C6X9"/>
<dbReference type="Gene3D" id="1.10.260.40">
    <property type="entry name" value="lambda repressor-like DNA-binding domains"/>
    <property type="match status" value="1"/>
</dbReference>
<dbReference type="PANTHER" id="PTHR46797">
    <property type="entry name" value="HTH-TYPE TRANSCRIPTIONAL REGULATOR"/>
    <property type="match status" value="1"/>
</dbReference>
<dbReference type="InterPro" id="IPR050807">
    <property type="entry name" value="TransReg_Diox_bact_type"/>
</dbReference>
<proteinExistence type="predicted"/>
<organism evidence="4 5">
    <name type="scientific">Eubacterium oxidoreducens</name>
    <dbReference type="NCBI Taxonomy" id="1732"/>
    <lineage>
        <taxon>Bacteria</taxon>
        <taxon>Bacillati</taxon>
        <taxon>Bacillota</taxon>
        <taxon>Clostridia</taxon>
        <taxon>Eubacteriales</taxon>
        <taxon>Eubacteriaceae</taxon>
        <taxon>Eubacterium</taxon>
    </lineage>
</organism>
<dbReference type="EMBL" id="FMXR01000016">
    <property type="protein sequence ID" value="SDB28558.1"/>
    <property type="molecule type" value="Genomic_DNA"/>
</dbReference>
<dbReference type="Proteomes" id="UP000199228">
    <property type="component" value="Unassembled WGS sequence"/>
</dbReference>
<feature type="region of interest" description="Disordered" evidence="2">
    <location>
        <begin position="177"/>
        <end position="203"/>
    </location>
</feature>
<sequence length="203" mass="23529">MYMYNPFGTAPEDFDRETAGSRIGRRIRAIRQEEDMSQSELGKKVGLNANRIQQYENGARNPKFDLCKQIAEALEVEASALQDPQVTSYLGAMFAFFEMETLYDLRLKEVDGQMCICFGESQHDINVSTMNKNLKMWYDRRKQMESDILGASSEEEKKRIIHEYHMWEWNFPYSTDADAPSKSERAAKESAAHELEKIMKAEK</sequence>
<evidence type="ECO:0000256" key="1">
    <source>
        <dbReference type="ARBA" id="ARBA00023125"/>
    </source>
</evidence>
<feature type="domain" description="HTH cro/C1-type" evidence="3">
    <location>
        <begin position="27"/>
        <end position="81"/>
    </location>
</feature>
<evidence type="ECO:0000259" key="3">
    <source>
        <dbReference type="PROSITE" id="PS50943"/>
    </source>
</evidence>
<dbReference type="InterPro" id="IPR001387">
    <property type="entry name" value="Cro/C1-type_HTH"/>
</dbReference>
<dbReference type="CDD" id="cd00093">
    <property type="entry name" value="HTH_XRE"/>
    <property type="match status" value="1"/>
</dbReference>